<dbReference type="AlphaFoldDB" id="A0A163AF98"/>
<evidence type="ECO:0000256" key="2">
    <source>
        <dbReference type="ARBA" id="ARBA00023015"/>
    </source>
</evidence>
<proteinExistence type="predicted"/>
<evidence type="ECO:0000313" key="14">
    <source>
        <dbReference type="Proteomes" id="UP000076612"/>
    </source>
</evidence>
<dbReference type="RefSeq" id="WP_009378011.1">
    <property type="nucleotide sequence ID" value="NZ_CAACXN010000020.1"/>
</dbReference>
<dbReference type="EMBL" id="CAACXN010000020">
    <property type="protein sequence ID" value="VEW15203.1"/>
    <property type="molecule type" value="Genomic_DNA"/>
</dbReference>
<dbReference type="EMBL" id="NCWY01000007">
    <property type="protein sequence ID" value="PAK95468.1"/>
    <property type="molecule type" value="Genomic_DNA"/>
</dbReference>
<dbReference type="InterPro" id="IPR036390">
    <property type="entry name" value="WH_DNA-bd_sf"/>
</dbReference>
<dbReference type="Proteomes" id="UP000216867">
    <property type="component" value="Unassembled WGS sequence"/>
</dbReference>
<evidence type="ECO:0000313" key="12">
    <source>
        <dbReference type="EMBL" id="QPS35089.1"/>
    </source>
</evidence>
<evidence type="ECO:0000256" key="4">
    <source>
        <dbReference type="ARBA" id="ARBA00023163"/>
    </source>
</evidence>
<evidence type="ECO:0000313" key="11">
    <source>
        <dbReference type="EMBL" id="PAK95468.1"/>
    </source>
</evidence>
<dbReference type="GO" id="GO:0045892">
    <property type="term" value="P:negative regulation of DNA-templated transcription"/>
    <property type="evidence" value="ECO:0007669"/>
    <property type="project" value="TreeGrafter"/>
</dbReference>
<reference evidence="14" key="1">
    <citation type="submission" date="2016-01" db="EMBL/GenBank/DDBJ databases">
        <title>Draft genome of Chromobacterium sp. F49.</title>
        <authorList>
            <person name="Hong K.W."/>
        </authorList>
    </citation>
    <scope>NUCLEOTIDE SEQUENCE [LARGE SCALE GENOMIC DNA]</scope>
    <source>
        <strain evidence="14">M40</strain>
    </source>
</reference>
<evidence type="ECO:0000259" key="8">
    <source>
        <dbReference type="PROSITE" id="PS51077"/>
    </source>
</evidence>
<accession>A0A163AF98</accession>
<dbReference type="PANTHER" id="PTHR30136:SF24">
    <property type="entry name" value="HTH-TYPE TRANSCRIPTIONAL REPRESSOR ALLR"/>
    <property type="match status" value="1"/>
</dbReference>
<feature type="domain" description="HTH iclR-type" evidence="8">
    <location>
        <begin position="18"/>
        <end position="79"/>
    </location>
</feature>
<dbReference type="InterPro" id="IPR029016">
    <property type="entry name" value="GAF-like_dom_sf"/>
</dbReference>
<dbReference type="InterPro" id="IPR014757">
    <property type="entry name" value="Tscrpt_reg_IclR_C"/>
</dbReference>
<reference evidence="10" key="2">
    <citation type="submission" date="2016-01" db="EMBL/GenBank/DDBJ databases">
        <authorList>
            <person name="Hong K.W."/>
        </authorList>
    </citation>
    <scope>NUCLEOTIDE SEQUENCE</scope>
    <source>
        <strain evidence="10">M40</strain>
    </source>
</reference>
<dbReference type="SUPFAM" id="SSF55781">
    <property type="entry name" value="GAF domain-like"/>
    <property type="match status" value="1"/>
</dbReference>
<name>A0A163AF98_9MICO</name>
<keyword evidence="3" id="KW-0238">DNA-binding</keyword>
<evidence type="ECO:0000313" key="13">
    <source>
        <dbReference type="EMBL" id="VEW15203.1"/>
    </source>
</evidence>
<keyword evidence="7" id="KW-0175">Coiled coil</keyword>
<dbReference type="Proteomes" id="UP000076612">
    <property type="component" value="Unassembled WGS sequence"/>
</dbReference>
<evidence type="ECO:0000313" key="16">
    <source>
        <dbReference type="Proteomes" id="UP000386281"/>
    </source>
</evidence>
<organism evidence="11 15">
    <name type="scientific">Brevibacterium casei</name>
    <dbReference type="NCBI Taxonomy" id="33889"/>
    <lineage>
        <taxon>Bacteria</taxon>
        <taxon>Bacillati</taxon>
        <taxon>Actinomycetota</taxon>
        <taxon>Actinomycetes</taxon>
        <taxon>Micrococcales</taxon>
        <taxon>Brevibacteriaceae</taxon>
        <taxon>Brevibacterium</taxon>
    </lineage>
</organism>
<dbReference type="InterPro" id="IPR005471">
    <property type="entry name" value="Tscrpt_reg_IclR_N"/>
</dbReference>
<dbReference type="SUPFAM" id="SSF46785">
    <property type="entry name" value="Winged helix' DNA-binding domain"/>
    <property type="match status" value="1"/>
</dbReference>
<sequence length="261" mass="28044">MTTNDSATPAIRQTKGGVQSVERAFGLLECIANSSGSATLSHIAADVNLPLPTIHRLLSTLLGLGVVRQLPGRGYALGPGLVRLGNLAGAQLGAIARPYLRTLVEELGESANVATLDGDMVVYVDQVASERQMRMFTEVGRRTHMHDTGVGKAILAELDPEQVRHIVTTAGMPTPTEHSIGTIEELEAELERIRQRGYSIDEQEQELGVRCFAMSVPDAPSPLAISVSGPISRVDEDFADRAIPLLRSAAEQISRDMRRGS</sequence>
<dbReference type="InterPro" id="IPR036388">
    <property type="entry name" value="WH-like_DNA-bd_sf"/>
</dbReference>
<dbReference type="Proteomes" id="UP000594979">
    <property type="component" value="Chromosome"/>
</dbReference>
<dbReference type="Pfam" id="PF09339">
    <property type="entry name" value="HTH_IclR"/>
    <property type="match status" value="1"/>
</dbReference>
<evidence type="ECO:0000256" key="1">
    <source>
        <dbReference type="ARBA" id="ARBA00022798"/>
    </source>
</evidence>
<dbReference type="Gene3D" id="1.10.10.10">
    <property type="entry name" value="Winged helix-like DNA-binding domain superfamily/Winged helix DNA-binding domain"/>
    <property type="match status" value="1"/>
</dbReference>
<dbReference type="InterPro" id="IPR050707">
    <property type="entry name" value="HTH_MetabolicPath_Reg"/>
</dbReference>
<keyword evidence="2" id="KW-0805">Transcription regulation</keyword>
<dbReference type="GeneID" id="99775187"/>
<evidence type="ECO:0000313" key="10">
    <source>
        <dbReference type="EMBL" id="KZE20131.1"/>
    </source>
</evidence>
<dbReference type="GO" id="GO:0006071">
    <property type="term" value="P:glycerol metabolic process"/>
    <property type="evidence" value="ECO:0007669"/>
    <property type="project" value="UniProtKB-KW"/>
</dbReference>
<keyword evidence="4" id="KW-0804">Transcription</keyword>
<dbReference type="FunFam" id="1.10.10.10:FF:000056">
    <property type="entry name" value="IclR family transcriptional regulator"/>
    <property type="match status" value="1"/>
</dbReference>
<reference evidence="11 15" key="3">
    <citation type="submission" date="2017-04" db="EMBL/GenBank/DDBJ databases">
        <title>Kefir bacterial isolates.</title>
        <authorList>
            <person name="Kim Y."/>
            <person name="Blasche S."/>
            <person name="Patil K.R."/>
        </authorList>
    </citation>
    <scope>NUCLEOTIDE SEQUENCE [LARGE SCALE GENOMIC DNA]</scope>
    <source>
        <strain evidence="11 15">OG2</strain>
    </source>
</reference>
<protein>
    <recommendedName>
        <fullName evidence="6">Glycerol operon regulatory protein</fullName>
    </recommendedName>
</protein>
<evidence type="ECO:0000313" key="17">
    <source>
        <dbReference type="Proteomes" id="UP000594979"/>
    </source>
</evidence>
<dbReference type="PROSITE" id="PS51077">
    <property type="entry name" value="HTH_ICLR"/>
    <property type="match status" value="1"/>
</dbReference>
<gene>
    <name evidence="13" type="primary">iclR_5</name>
    <name evidence="10" type="ORF">AVW13_10795</name>
    <name evidence="11" type="ORF">B8X04_09325</name>
    <name evidence="12" type="ORF">I6G59_07275</name>
    <name evidence="13" type="ORF">NCTC12391_03362</name>
</gene>
<evidence type="ECO:0000259" key="9">
    <source>
        <dbReference type="PROSITE" id="PS51078"/>
    </source>
</evidence>
<dbReference type="GO" id="GO:0003677">
    <property type="term" value="F:DNA binding"/>
    <property type="evidence" value="ECO:0007669"/>
    <property type="project" value="UniProtKB-KW"/>
</dbReference>
<comment type="function">
    <text evidence="5">May be an activator protein for the gylABX operon.</text>
</comment>
<reference evidence="12 17" key="5">
    <citation type="submission" date="2020-12" db="EMBL/GenBank/DDBJ databases">
        <title>FDA dAtabase for Regulatory Grade micrObial Sequences (FDA-ARGOS): Supporting development and validation of Infectious Disease Dx tests.</title>
        <authorList>
            <person name="Sproer C."/>
            <person name="Gronow S."/>
            <person name="Severitt S."/>
            <person name="Schroder I."/>
            <person name="Tallon L."/>
            <person name="Sadzewicz L."/>
            <person name="Zhao X."/>
            <person name="Boylan J."/>
            <person name="Ott S."/>
            <person name="Bowen H."/>
            <person name="Vavikolanu K."/>
            <person name="Mehta A."/>
            <person name="Aluvathingal J."/>
            <person name="Nadendla S."/>
            <person name="Lowell S."/>
            <person name="Myers T."/>
            <person name="Yan Y."/>
            <person name="Sichtig H."/>
        </authorList>
    </citation>
    <scope>NUCLEOTIDE SEQUENCE [LARGE SCALE GENOMIC DNA]</scope>
    <source>
        <strain evidence="12 17">FDAARGOS_902</strain>
    </source>
</reference>
<reference evidence="13 16" key="4">
    <citation type="submission" date="2019-02" db="EMBL/GenBank/DDBJ databases">
        <authorList>
            <consortium name="Pathogen Informatics"/>
        </authorList>
    </citation>
    <scope>NUCLEOTIDE SEQUENCE [LARGE SCALE GENOMIC DNA]</scope>
    <source>
        <strain evidence="13 16">3012STDY7078520</strain>
    </source>
</reference>
<evidence type="ECO:0000256" key="5">
    <source>
        <dbReference type="ARBA" id="ARBA00058938"/>
    </source>
</evidence>
<dbReference type="EMBL" id="CP065682">
    <property type="protein sequence ID" value="QPS35089.1"/>
    <property type="molecule type" value="Genomic_DNA"/>
</dbReference>
<dbReference type="Gene3D" id="3.30.450.40">
    <property type="match status" value="1"/>
</dbReference>
<dbReference type="PANTHER" id="PTHR30136">
    <property type="entry name" value="HELIX-TURN-HELIX TRANSCRIPTIONAL REGULATOR, ICLR FAMILY"/>
    <property type="match status" value="1"/>
</dbReference>
<dbReference type="PROSITE" id="PS51078">
    <property type="entry name" value="ICLR_ED"/>
    <property type="match status" value="1"/>
</dbReference>
<keyword evidence="1" id="KW-0319">Glycerol metabolism</keyword>
<dbReference type="SMART" id="SM00346">
    <property type="entry name" value="HTH_ICLR"/>
    <property type="match status" value="1"/>
</dbReference>
<dbReference type="GO" id="GO:0003700">
    <property type="term" value="F:DNA-binding transcription factor activity"/>
    <property type="evidence" value="ECO:0007669"/>
    <property type="project" value="TreeGrafter"/>
</dbReference>
<feature type="coiled-coil region" evidence="7">
    <location>
        <begin position="176"/>
        <end position="203"/>
    </location>
</feature>
<evidence type="ECO:0000256" key="6">
    <source>
        <dbReference type="ARBA" id="ARBA00070406"/>
    </source>
</evidence>
<dbReference type="EMBL" id="LQQR01000016">
    <property type="protein sequence ID" value="KZE20131.1"/>
    <property type="molecule type" value="Genomic_DNA"/>
</dbReference>
<dbReference type="Proteomes" id="UP000386281">
    <property type="component" value="Unassembled WGS sequence"/>
</dbReference>
<dbReference type="Pfam" id="PF01614">
    <property type="entry name" value="IclR_C"/>
    <property type="match status" value="1"/>
</dbReference>
<evidence type="ECO:0000256" key="3">
    <source>
        <dbReference type="ARBA" id="ARBA00023125"/>
    </source>
</evidence>
<evidence type="ECO:0000256" key="7">
    <source>
        <dbReference type="SAM" id="Coils"/>
    </source>
</evidence>
<evidence type="ECO:0000313" key="15">
    <source>
        <dbReference type="Proteomes" id="UP000216867"/>
    </source>
</evidence>
<dbReference type="STRING" id="33889.AVW13_10795"/>
<dbReference type="KEGG" id="bcau:I6G59_07275"/>
<feature type="domain" description="IclR-ED" evidence="9">
    <location>
        <begin position="80"/>
        <end position="259"/>
    </location>
</feature>